<evidence type="ECO:0008006" key="16">
    <source>
        <dbReference type="Google" id="ProtNLM"/>
    </source>
</evidence>
<comment type="similarity">
    <text evidence="10">Belongs to the peptidase S1 family. CLIP subfamily.</text>
</comment>
<dbReference type="GO" id="GO:0004252">
    <property type="term" value="F:serine-type endopeptidase activity"/>
    <property type="evidence" value="ECO:0007669"/>
    <property type="project" value="InterPro"/>
</dbReference>
<comment type="subcellular location">
    <subcellularLocation>
        <location evidence="1">Secreted</location>
    </subcellularLocation>
</comment>
<keyword evidence="4 11" id="KW-0732">Signal</keyword>
<evidence type="ECO:0000256" key="9">
    <source>
        <dbReference type="ARBA" id="ARBA00023180"/>
    </source>
</evidence>
<dbReference type="SMART" id="SM00680">
    <property type="entry name" value="CLIP"/>
    <property type="match status" value="1"/>
</dbReference>
<dbReference type="InterPro" id="IPR018114">
    <property type="entry name" value="TRYPSIN_HIS"/>
</dbReference>
<keyword evidence="5" id="KW-0378">Hydrolase</keyword>
<dbReference type="InterPro" id="IPR001314">
    <property type="entry name" value="Peptidase_S1A"/>
</dbReference>
<dbReference type="InterPro" id="IPR038565">
    <property type="entry name" value="CLIP_sf"/>
</dbReference>
<dbReference type="InterPro" id="IPR001254">
    <property type="entry name" value="Trypsin_dom"/>
</dbReference>
<dbReference type="FunFam" id="2.40.10.10:FF:000028">
    <property type="entry name" value="Serine protease easter"/>
    <property type="match status" value="1"/>
</dbReference>
<gene>
    <name evidence="14" type="ORF">PPYR_06344</name>
</gene>
<dbReference type="EMBL" id="VVIM01000004">
    <property type="protein sequence ID" value="KAB0800604.1"/>
    <property type="molecule type" value="Genomic_DNA"/>
</dbReference>
<dbReference type="PROSITE" id="PS00134">
    <property type="entry name" value="TRYPSIN_HIS"/>
    <property type="match status" value="1"/>
</dbReference>
<evidence type="ECO:0000256" key="10">
    <source>
        <dbReference type="ARBA" id="ARBA00024195"/>
    </source>
</evidence>
<dbReference type="PROSITE" id="PS51888">
    <property type="entry name" value="CLIP"/>
    <property type="match status" value="1"/>
</dbReference>
<evidence type="ECO:0000256" key="5">
    <source>
        <dbReference type="ARBA" id="ARBA00022801"/>
    </source>
</evidence>
<keyword evidence="9" id="KW-0325">Glycoprotein</keyword>
<evidence type="ECO:0000259" key="13">
    <source>
        <dbReference type="PROSITE" id="PS51888"/>
    </source>
</evidence>
<feature type="signal peptide" evidence="11">
    <location>
        <begin position="1"/>
        <end position="27"/>
    </location>
</feature>
<organism evidence="14 15">
    <name type="scientific">Photinus pyralis</name>
    <name type="common">Common eastern firefly</name>
    <name type="synonym">Lampyris pyralis</name>
    <dbReference type="NCBI Taxonomy" id="7054"/>
    <lineage>
        <taxon>Eukaryota</taxon>
        <taxon>Metazoa</taxon>
        <taxon>Ecdysozoa</taxon>
        <taxon>Arthropoda</taxon>
        <taxon>Hexapoda</taxon>
        <taxon>Insecta</taxon>
        <taxon>Pterygota</taxon>
        <taxon>Neoptera</taxon>
        <taxon>Endopterygota</taxon>
        <taxon>Coleoptera</taxon>
        <taxon>Polyphaga</taxon>
        <taxon>Elateriformia</taxon>
        <taxon>Elateroidea</taxon>
        <taxon>Lampyridae</taxon>
        <taxon>Lampyrinae</taxon>
        <taxon>Photinus</taxon>
    </lineage>
</organism>
<name>A0A5N4ATD6_PHOPY</name>
<evidence type="ECO:0000313" key="15">
    <source>
        <dbReference type="Proteomes" id="UP000327044"/>
    </source>
</evidence>
<feature type="domain" description="Peptidase S1" evidence="12">
    <location>
        <begin position="125"/>
        <end position="361"/>
    </location>
</feature>
<proteinExistence type="inferred from homology"/>
<keyword evidence="7" id="KW-0865">Zymogen</keyword>
<dbReference type="InterPro" id="IPR009003">
    <property type="entry name" value="Peptidase_S1_PA"/>
</dbReference>
<dbReference type="Gene3D" id="3.30.1640.30">
    <property type="match status" value="1"/>
</dbReference>
<evidence type="ECO:0000256" key="11">
    <source>
        <dbReference type="SAM" id="SignalP"/>
    </source>
</evidence>
<dbReference type="PRINTS" id="PR00722">
    <property type="entry name" value="CHYMOTRYPSIN"/>
</dbReference>
<evidence type="ECO:0000256" key="1">
    <source>
        <dbReference type="ARBA" id="ARBA00004613"/>
    </source>
</evidence>
<evidence type="ECO:0000313" key="14">
    <source>
        <dbReference type="EMBL" id="KAB0800604.1"/>
    </source>
</evidence>
<dbReference type="PROSITE" id="PS50240">
    <property type="entry name" value="TRYPSIN_DOM"/>
    <property type="match status" value="2"/>
</dbReference>
<dbReference type="InterPro" id="IPR051487">
    <property type="entry name" value="Ser/Thr_Proteases_Immune/Dev"/>
</dbReference>
<dbReference type="FunFam" id="2.40.10.10:FF:000146">
    <property type="entry name" value="Serine protease 53"/>
    <property type="match status" value="1"/>
</dbReference>
<dbReference type="PANTHER" id="PTHR24256">
    <property type="entry name" value="TRYPTASE-RELATED"/>
    <property type="match status" value="1"/>
</dbReference>
<evidence type="ECO:0000256" key="8">
    <source>
        <dbReference type="ARBA" id="ARBA00023157"/>
    </source>
</evidence>
<comment type="caution">
    <text evidence="14">The sequence shown here is derived from an EMBL/GenBank/DDBJ whole genome shotgun (WGS) entry which is preliminary data.</text>
</comment>
<dbReference type="InterPro" id="IPR022700">
    <property type="entry name" value="CLIP"/>
</dbReference>
<evidence type="ECO:0000256" key="2">
    <source>
        <dbReference type="ARBA" id="ARBA00022525"/>
    </source>
</evidence>
<dbReference type="CDD" id="cd00190">
    <property type="entry name" value="Tryp_SPc"/>
    <property type="match status" value="2"/>
</dbReference>
<protein>
    <recommendedName>
        <fullName evidence="16">CLIP domain-containing serine protease</fullName>
    </recommendedName>
</protein>
<dbReference type="InParanoid" id="A0A5N4ATD6"/>
<feature type="chain" id="PRO_5024332989" description="CLIP domain-containing serine protease" evidence="11">
    <location>
        <begin position="28"/>
        <end position="637"/>
    </location>
</feature>
<dbReference type="InterPro" id="IPR043504">
    <property type="entry name" value="Peptidase_S1_PA_chymotrypsin"/>
</dbReference>
<dbReference type="SUPFAM" id="SSF50494">
    <property type="entry name" value="Trypsin-like serine proteases"/>
    <property type="match status" value="2"/>
</dbReference>
<keyword evidence="2" id="KW-0964">Secreted</keyword>
<evidence type="ECO:0000256" key="3">
    <source>
        <dbReference type="ARBA" id="ARBA00022670"/>
    </source>
</evidence>
<sequence>MPESQAPCGKFLSYLTRIVLLIRGVYGGHSQCITSDYTQGNCVAIKDCPELFDIWEKPMINPDEMELLLSARCGTMGGEQKVCCAAIQTTTKNIISLERKLHSPDETVSDLSFSDKCGLTMESKIFGGEYAGLGEFPWMALIEYSKPTGYGFHCGGALISEWHVLTAAHCVRDLRRGWRITSVRLGEHNLLNATDCDNMYCADPPENIAVFEIIPHEMYDPTNKHRYHDIAILKLVRPVHFTDYILPICFPPTHDSTYAGLNMTVAGWGKTIYSSQITFLAIEIVLKLSSQVPVKPQDDCMSTYRAVKVELKEWQMCAGGVKGKDSCSGDSGGPLMLYNQTVTGPIYYITGIVSFGPTKCGSQDNGLLPGPDVCGLQPSERLLGGYVTSIGQFPWLALLTVAKPVIRGFHCGGSLINKNYVLTAAHCIVNIPKSWQLVSVRLGEHQLDADPDCEEEEYCADSPIDVPVSEVIVHAEYAENEIGKPNDIALVRLGYPVTYTRYISPICLPTKQEIMNIGFNGTYMKVAGWGRSENDSQSNIKRQQKIPITPADACKKIYKKAGATLTDKQICAGAGQRPNLCLGDSGGPLMYSDERLVWYIFGIMSFGPAARCRMREIPEVYTNVPKYLLWIEQNIKP</sequence>
<dbReference type="Proteomes" id="UP000327044">
    <property type="component" value="Unassembled WGS sequence"/>
</dbReference>
<evidence type="ECO:0000259" key="12">
    <source>
        <dbReference type="PROSITE" id="PS50240"/>
    </source>
</evidence>
<dbReference type="AlphaFoldDB" id="A0A5N4ATD6"/>
<evidence type="ECO:0000256" key="7">
    <source>
        <dbReference type="ARBA" id="ARBA00023145"/>
    </source>
</evidence>
<dbReference type="Pfam" id="PF00089">
    <property type="entry name" value="Trypsin"/>
    <property type="match status" value="2"/>
</dbReference>
<dbReference type="FunCoup" id="A0A5N4ATD6">
    <property type="interactions" value="14"/>
</dbReference>
<reference evidence="14 15" key="1">
    <citation type="journal article" date="2018" name="Elife">
        <title>Firefly genomes illuminate parallel origins of bioluminescence in beetles.</title>
        <authorList>
            <person name="Fallon T.R."/>
            <person name="Lower S.E."/>
            <person name="Chang C.H."/>
            <person name="Bessho-Uehara M."/>
            <person name="Martin G.J."/>
            <person name="Bewick A.J."/>
            <person name="Behringer M."/>
            <person name="Debat H.J."/>
            <person name="Wong I."/>
            <person name="Day J.C."/>
            <person name="Suvorov A."/>
            <person name="Silva C.J."/>
            <person name="Stanger-Hall K.F."/>
            <person name="Hall D.W."/>
            <person name="Schmitz R.J."/>
            <person name="Nelson D.R."/>
            <person name="Lewis S.M."/>
            <person name="Shigenobu S."/>
            <person name="Bybee S.M."/>
            <person name="Larracuente A.M."/>
            <person name="Oba Y."/>
            <person name="Weng J.K."/>
        </authorList>
    </citation>
    <scope>NUCLEOTIDE SEQUENCE [LARGE SCALE GENOMIC DNA]</scope>
    <source>
        <strain evidence="14">1611_PpyrPB1</strain>
        <tissue evidence="14">Whole body</tissue>
    </source>
</reference>
<dbReference type="Gene3D" id="2.40.10.10">
    <property type="entry name" value="Trypsin-like serine proteases"/>
    <property type="match status" value="4"/>
</dbReference>
<dbReference type="Pfam" id="PF12032">
    <property type="entry name" value="CLIP"/>
    <property type="match status" value="1"/>
</dbReference>
<dbReference type="SMART" id="SM00020">
    <property type="entry name" value="Tryp_SPc"/>
    <property type="match status" value="2"/>
</dbReference>
<keyword evidence="15" id="KW-1185">Reference proteome</keyword>
<keyword evidence="3" id="KW-0645">Protease</keyword>
<keyword evidence="8" id="KW-1015">Disulfide bond</keyword>
<dbReference type="GO" id="GO:0006508">
    <property type="term" value="P:proteolysis"/>
    <property type="evidence" value="ECO:0007669"/>
    <property type="project" value="UniProtKB-KW"/>
</dbReference>
<feature type="domain" description="Clip" evidence="13">
    <location>
        <begin position="31"/>
        <end position="84"/>
    </location>
</feature>
<dbReference type="GO" id="GO:0005576">
    <property type="term" value="C:extracellular region"/>
    <property type="evidence" value="ECO:0007669"/>
    <property type="project" value="UniProtKB-SubCell"/>
</dbReference>
<feature type="domain" description="Peptidase S1" evidence="12">
    <location>
        <begin position="382"/>
        <end position="636"/>
    </location>
</feature>
<evidence type="ECO:0000256" key="4">
    <source>
        <dbReference type="ARBA" id="ARBA00022729"/>
    </source>
</evidence>
<evidence type="ECO:0000256" key="6">
    <source>
        <dbReference type="ARBA" id="ARBA00022825"/>
    </source>
</evidence>
<keyword evidence="6" id="KW-0720">Serine protease</keyword>
<accession>A0A5N4ATD6</accession>